<proteinExistence type="predicted"/>
<dbReference type="EMBL" id="BK057805">
    <property type="protein sequence ID" value="DAE92630.1"/>
    <property type="molecule type" value="Genomic_DNA"/>
</dbReference>
<organism evidence="1">
    <name type="scientific">Siphoviridae sp. ctfHp48</name>
    <dbReference type="NCBI Taxonomy" id="2827583"/>
    <lineage>
        <taxon>Viruses</taxon>
        <taxon>Duplodnaviria</taxon>
        <taxon>Heunggongvirae</taxon>
        <taxon>Uroviricota</taxon>
        <taxon>Caudoviricetes</taxon>
    </lineage>
</organism>
<protein>
    <submittedName>
        <fullName evidence="1">Uncharacterized protein</fullName>
    </submittedName>
</protein>
<accession>A0A8S5RT37</accession>
<sequence>MYIVSREGTFDGYADSVIPIKLHRNGCYVPCEESEADGFCAKKAILQTDKDGNKYRALDDTVYRLEGHTLKGNEPVGSYEQHGAAVPLTEAEAALAELEAAYDAG</sequence>
<name>A0A8S5RT37_9CAUD</name>
<evidence type="ECO:0000313" key="1">
    <source>
        <dbReference type="EMBL" id="DAE92630.1"/>
    </source>
</evidence>
<reference evidence="1" key="1">
    <citation type="journal article" date="2021" name="Proc. Natl. Acad. Sci. U.S.A.">
        <title>A Catalog of Tens of Thousands of Viruses from Human Metagenomes Reveals Hidden Associations with Chronic Diseases.</title>
        <authorList>
            <person name="Tisza M.J."/>
            <person name="Buck C.B."/>
        </authorList>
    </citation>
    <scope>NUCLEOTIDE SEQUENCE</scope>
    <source>
        <strain evidence="1">CtfHp48</strain>
    </source>
</reference>